<sequence length="77" mass="8601">MSTTGGEGGGEKTRESERERVKTCRGQRSQLAVRWEVSAVEFLPRTDTSTGPWPCQMALSIRRVMCTTEAALREKVI</sequence>
<feature type="region of interest" description="Disordered" evidence="1">
    <location>
        <begin position="1"/>
        <end position="23"/>
    </location>
</feature>
<comment type="caution">
    <text evidence="2">The sequence shown here is derived from an EMBL/GenBank/DDBJ whole genome shotgun (WGS) entry which is preliminary data.</text>
</comment>
<gene>
    <name evidence="2" type="ORF">QQF64_008677</name>
</gene>
<organism evidence="2 3">
    <name type="scientific">Cirrhinus molitorella</name>
    <name type="common">mud carp</name>
    <dbReference type="NCBI Taxonomy" id="172907"/>
    <lineage>
        <taxon>Eukaryota</taxon>
        <taxon>Metazoa</taxon>
        <taxon>Chordata</taxon>
        <taxon>Craniata</taxon>
        <taxon>Vertebrata</taxon>
        <taxon>Euteleostomi</taxon>
        <taxon>Actinopterygii</taxon>
        <taxon>Neopterygii</taxon>
        <taxon>Teleostei</taxon>
        <taxon>Ostariophysi</taxon>
        <taxon>Cypriniformes</taxon>
        <taxon>Cyprinidae</taxon>
        <taxon>Labeoninae</taxon>
        <taxon>Labeonini</taxon>
        <taxon>Cirrhinus</taxon>
    </lineage>
</organism>
<proteinExistence type="predicted"/>
<keyword evidence="3" id="KW-1185">Reference proteome</keyword>
<evidence type="ECO:0000313" key="3">
    <source>
        <dbReference type="Proteomes" id="UP001558613"/>
    </source>
</evidence>
<name>A0ABR3M7N0_9TELE</name>
<reference evidence="2 3" key="1">
    <citation type="submission" date="2023-09" db="EMBL/GenBank/DDBJ databases">
        <authorList>
            <person name="Wang M."/>
        </authorList>
    </citation>
    <scope>NUCLEOTIDE SEQUENCE [LARGE SCALE GENOMIC DNA]</scope>
    <source>
        <strain evidence="2">GT-2023</strain>
        <tissue evidence="2">Liver</tissue>
    </source>
</reference>
<protein>
    <submittedName>
        <fullName evidence="2">Uncharacterized protein</fullName>
    </submittedName>
</protein>
<evidence type="ECO:0000313" key="2">
    <source>
        <dbReference type="EMBL" id="KAL1260850.1"/>
    </source>
</evidence>
<evidence type="ECO:0000256" key="1">
    <source>
        <dbReference type="SAM" id="MobiDB-lite"/>
    </source>
</evidence>
<dbReference type="Proteomes" id="UP001558613">
    <property type="component" value="Unassembled WGS sequence"/>
</dbReference>
<feature type="compositionally biased region" description="Basic and acidic residues" evidence="1">
    <location>
        <begin position="9"/>
        <end position="22"/>
    </location>
</feature>
<accession>A0ABR3M7N0</accession>
<dbReference type="EMBL" id="JAYMGO010000015">
    <property type="protein sequence ID" value="KAL1260850.1"/>
    <property type="molecule type" value="Genomic_DNA"/>
</dbReference>